<protein>
    <submittedName>
        <fullName evidence="1">Uncharacterized protein</fullName>
    </submittedName>
</protein>
<proteinExistence type="predicted"/>
<evidence type="ECO:0000313" key="2">
    <source>
        <dbReference type="Proteomes" id="UP000678499"/>
    </source>
</evidence>
<sequence length="79" mass="8897">MKLMRQGTSSTSTLAKLPFCCSNLDEIKFRDSGGFQKRLYKTSLTLKTCFAVCLQNEVNCEIVETTNETSCYEPSQVND</sequence>
<reference evidence="1" key="1">
    <citation type="submission" date="2020-11" db="EMBL/GenBank/DDBJ databases">
        <authorList>
            <person name="Tran Van P."/>
        </authorList>
    </citation>
    <scope>NUCLEOTIDE SEQUENCE</scope>
</reference>
<keyword evidence="2" id="KW-1185">Reference proteome</keyword>
<dbReference type="EMBL" id="OA883423">
    <property type="protein sequence ID" value="CAD7278844.1"/>
    <property type="molecule type" value="Genomic_DNA"/>
</dbReference>
<dbReference type="Proteomes" id="UP000678499">
    <property type="component" value="Unassembled WGS sequence"/>
</dbReference>
<name>A0A7R9GFC3_9CRUS</name>
<evidence type="ECO:0000313" key="1">
    <source>
        <dbReference type="EMBL" id="CAD7278844.1"/>
    </source>
</evidence>
<organism evidence="1">
    <name type="scientific">Notodromas monacha</name>
    <dbReference type="NCBI Taxonomy" id="399045"/>
    <lineage>
        <taxon>Eukaryota</taxon>
        <taxon>Metazoa</taxon>
        <taxon>Ecdysozoa</taxon>
        <taxon>Arthropoda</taxon>
        <taxon>Crustacea</taxon>
        <taxon>Oligostraca</taxon>
        <taxon>Ostracoda</taxon>
        <taxon>Podocopa</taxon>
        <taxon>Podocopida</taxon>
        <taxon>Cypridocopina</taxon>
        <taxon>Cypridoidea</taxon>
        <taxon>Cyprididae</taxon>
        <taxon>Notodromas</taxon>
    </lineage>
</organism>
<accession>A0A7R9GFC3</accession>
<dbReference type="EMBL" id="CAJPEX010001386">
    <property type="protein sequence ID" value="CAG0918996.1"/>
    <property type="molecule type" value="Genomic_DNA"/>
</dbReference>
<dbReference type="AlphaFoldDB" id="A0A7R9GFC3"/>
<gene>
    <name evidence="1" type="ORF">NMOB1V02_LOCUS6540</name>
</gene>